<reference evidence="2 3" key="1">
    <citation type="submission" date="2024-06" db="EMBL/GenBank/DDBJ databases">
        <title>A chromosome-level genome assembly of beet webworm, Loxostege sticticalis.</title>
        <authorList>
            <person name="Zhang Y."/>
        </authorList>
    </citation>
    <scope>NUCLEOTIDE SEQUENCE [LARGE SCALE GENOMIC DNA]</scope>
    <source>
        <strain evidence="2">AQ028</strain>
        <tissue evidence="2">Male pupae</tissue>
    </source>
</reference>
<keyword evidence="1" id="KW-1133">Transmembrane helix</keyword>
<dbReference type="EMBL" id="JBEDNZ010000015">
    <property type="protein sequence ID" value="KAL0828960.1"/>
    <property type="molecule type" value="Genomic_DNA"/>
</dbReference>
<proteinExistence type="predicted"/>
<keyword evidence="1" id="KW-0812">Transmembrane</keyword>
<feature type="transmembrane region" description="Helical" evidence="1">
    <location>
        <begin position="120"/>
        <end position="139"/>
    </location>
</feature>
<organism evidence="2 3">
    <name type="scientific">Loxostege sticticalis</name>
    <name type="common">Beet webworm moth</name>
    <dbReference type="NCBI Taxonomy" id="481309"/>
    <lineage>
        <taxon>Eukaryota</taxon>
        <taxon>Metazoa</taxon>
        <taxon>Ecdysozoa</taxon>
        <taxon>Arthropoda</taxon>
        <taxon>Hexapoda</taxon>
        <taxon>Insecta</taxon>
        <taxon>Pterygota</taxon>
        <taxon>Neoptera</taxon>
        <taxon>Endopterygota</taxon>
        <taxon>Lepidoptera</taxon>
        <taxon>Glossata</taxon>
        <taxon>Ditrysia</taxon>
        <taxon>Pyraloidea</taxon>
        <taxon>Crambidae</taxon>
        <taxon>Pyraustinae</taxon>
        <taxon>Loxostege</taxon>
    </lineage>
</organism>
<accession>A0ABD0STT8</accession>
<sequence length="192" mass="20843">MCSEGKCCCLKLETGTLIFGVIASVLNAIAILVAIGGLIAINVIASNTYRPPVSYDYDYAGNRVIISHTDYYSQGITEAALIGGNVGLVFGLLKSVMDFTFSVVLCTGVTKRKPSHLQAYFIYGVVMAALSAIAIVVLFAVTMEILITLILTVGLVLYGLILYMIYLTRQKMMTLSGEVYGFEHKPLQETVY</sequence>
<name>A0ABD0STT8_LOXSC</name>
<evidence type="ECO:0000313" key="3">
    <source>
        <dbReference type="Proteomes" id="UP001549921"/>
    </source>
</evidence>
<dbReference type="Proteomes" id="UP001549921">
    <property type="component" value="Unassembled WGS sequence"/>
</dbReference>
<feature type="transmembrane region" description="Helical" evidence="1">
    <location>
        <begin position="145"/>
        <end position="166"/>
    </location>
</feature>
<evidence type="ECO:0000256" key="1">
    <source>
        <dbReference type="SAM" id="Phobius"/>
    </source>
</evidence>
<evidence type="ECO:0000313" key="2">
    <source>
        <dbReference type="EMBL" id="KAL0828960.1"/>
    </source>
</evidence>
<gene>
    <name evidence="2" type="ORF">ABMA28_003851</name>
</gene>
<protein>
    <submittedName>
        <fullName evidence="2">Uncharacterized protein</fullName>
    </submittedName>
</protein>
<dbReference type="AlphaFoldDB" id="A0ABD0STT8"/>
<keyword evidence="1" id="KW-0472">Membrane</keyword>
<comment type="caution">
    <text evidence="2">The sequence shown here is derived from an EMBL/GenBank/DDBJ whole genome shotgun (WGS) entry which is preliminary data.</text>
</comment>
<feature type="transmembrane region" description="Helical" evidence="1">
    <location>
        <begin position="21"/>
        <end position="45"/>
    </location>
</feature>